<feature type="compositionally biased region" description="Low complexity" evidence="1">
    <location>
        <begin position="26"/>
        <end position="40"/>
    </location>
</feature>
<proteinExistence type="predicted"/>
<dbReference type="eggNOG" id="ENOG5031NNU">
    <property type="taxonomic scope" value="Bacteria"/>
</dbReference>
<evidence type="ECO:0000313" key="4">
    <source>
        <dbReference type="Proteomes" id="UP000050867"/>
    </source>
</evidence>
<dbReference type="AlphaFoldDB" id="A0A0T6LRH0"/>
<dbReference type="EMBL" id="LLZU01000020">
    <property type="protein sequence ID" value="KRV48646.1"/>
    <property type="molecule type" value="Genomic_DNA"/>
</dbReference>
<protein>
    <submittedName>
        <fullName evidence="3">Uncharacterized protein</fullName>
    </submittedName>
</protein>
<feature type="compositionally biased region" description="Low complexity" evidence="1">
    <location>
        <begin position="64"/>
        <end position="74"/>
    </location>
</feature>
<reference evidence="3 4" key="1">
    <citation type="submission" date="2015-10" db="EMBL/GenBank/DDBJ databases">
        <title>Draft genome sequence of pyrrolomycin-producing Streptomyces vitaminophilus.</title>
        <authorList>
            <person name="Graham D.E."/>
            <person name="Mahan K.M."/>
            <person name="Klingeman D.M."/>
            <person name="Hettich R.L."/>
            <person name="Parry R.J."/>
        </authorList>
    </citation>
    <scope>NUCLEOTIDE SEQUENCE [LARGE SCALE GENOMIC DNA]</scope>
    <source>
        <strain evidence="3 4">ATCC 31673</strain>
    </source>
</reference>
<evidence type="ECO:0000256" key="2">
    <source>
        <dbReference type="SAM" id="SignalP"/>
    </source>
</evidence>
<keyword evidence="2" id="KW-0732">Signal</keyword>
<evidence type="ECO:0000256" key="1">
    <source>
        <dbReference type="SAM" id="MobiDB-lite"/>
    </source>
</evidence>
<feature type="compositionally biased region" description="Polar residues" evidence="1">
    <location>
        <begin position="41"/>
        <end position="50"/>
    </location>
</feature>
<keyword evidence="4" id="KW-1185">Reference proteome</keyword>
<dbReference type="Proteomes" id="UP000050867">
    <property type="component" value="Unassembled WGS sequence"/>
</dbReference>
<comment type="caution">
    <text evidence="3">The sequence shown here is derived from an EMBL/GenBank/DDBJ whole genome shotgun (WGS) entry which is preliminary data.</text>
</comment>
<name>A0A0T6LRH0_WENVI</name>
<feature type="signal peptide" evidence="2">
    <location>
        <begin position="1"/>
        <end position="27"/>
    </location>
</feature>
<dbReference type="RefSeq" id="WP_018383886.1">
    <property type="nucleotide sequence ID" value="NZ_LLZU01000020.1"/>
</dbReference>
<evidence type="ECO:0000313" key="3">
    <source>
        <dbReference type="EMBL" id="KRV48646.1"/>
    </source>
</evidence>
<accession>A0A0T6LRH0</accession>
<dbReference type="OrthoDB" id="4107149at2"/>
<sequence length="236" mass="24184">MTRIRKFAIAAAVVATAVAVPTASALASGGSSAGTADPAGNTSVTRQVTAEQAAGPARGEKAAGAEARTAKAGPLSRVVGSGTVDGVPWSVTLEFHRTLPDGYTPPSFPGMDAPEGESLLCERTVIDGVRVDHQGGPWSGCTVVDGAKDFNEQMALRGLSDKGTTGTRVLTAQPGATVARATVTFSDGETRSARVVALPGTNYRGFAVPIAEGETIEAVDTYDAQNDLVSHDTNWR</sequence>
<gene>
    <name evidence="3" type="ORF">AQ490_24230</name>
</gene>
<feature type="chain" id="PRO_5039647227" evidence="2">
    <location>
        <begin position="28"/>
        <end position="236"/>
    </location>
</feature>
<dbReference type="STRING" id="76728.AQ490_24230"/>
<organism evidence="3 4">
    <name type="scientific">Wenjunlia vitaminophila</name>
    <name type="common">Streptomyces vitaminophilus</name>
    <dbReference type="NCBI Taxonomy" id="76728"/>
    <lineage>
        <taxon>Bacteria</taxon>
        <taxon>Bacillati</taxon>
        <taxon>Actinomycetota</taxon>
        <taxon>Actinomycetes</taxon>
        <taxon>Kitasatosporales</taxon>
        <taxon>Streptomycetaceae</taxon>
        <taxon>Wenjunlia</taxon>
    </lineage>
</organism>
<feature type="region of interest" description="Disordered" evidence="1">
    <location>
        <begin position="26"/>
        <end position="79"/>
    </location>
</feature>